<dbReference type="InterPro" id="IPR044752">
    <property type="entry name" value="PIN-like_EXO1"/>
</dbReference>
<feature type="domain" description="XPG-I" evidence="8">
    <location>
        <begin position="209"/>
        <end position="282"/>
    </location>
</feature>
<reference evidence="10" key="1">
    <citation type="submission" date="2019-11" db="EMBL/GenBank/DDBJ databases">
        <title>Leishmania tarentolae CDS.</title>
        <authorList>
            <person name="Goto Y."/>
            <person name="Yamagishi J."/>
        </authorList>
    </citation>
    <scope>NUCLEOTIDE SEQUENCE [LARGE SCALE GENOMIC DNA]</scope>
    <source>
        <strain evidence="10">Parrot Tar II</strain>
    </source>
</reference>
<feature type="domain" description="XPG N-terminal" evidence="9">
    <location>
        <begin position="1"/>
        <end position="141"/>
    </location>
</feature>
<evidence type="ECO:0000313" key="10">
    <source>
        <dbReference type="EMBL" id="GET88799.1"/>
    </source>
</evidence>
<proteinExistence type="predicted"/>
<evidence type="ECO:0000313" key="11">
    <source>
        <dbReference type="Proteomes" id="UP000419144"/>
    </source>
</evidence>
<dbReference type="GO" id="GO:0046872">
    <property type="term" value="F:metal ion binding"/>
    <property type="evidence" value="ECO:0007669"/>
    <property type="project" value="InterPro"/>
</dbReference>
<evidence type="ECO:0000256" key="2">
    <source>
        <dbReference type="ARBA" id="ARBA00022722"/>
    </source>
</evidence>
<keyword evidence="6" id="KW-0539">Nucleus</keyword>
<dbReference type="GO" id="GO:0017108">
    <property type="term" value="F:5'-flap endonuclease activity"/>
    <property type="evidence" value="ECO:0007669"/>
    <property type="project" value="TreeGrafter"/>
</dbReference>
<dbReference type="PANTHER" id="PTHR11081">
    <property type="entry name" value="FLAP ENDONUCLEASE FAMILY MEMBER"/>
    <property type="match status" value="1"/>
</dbReference>
<dbReference type="GO" id="GO:0005634">
    <property type="term" value="C:nucleus"/>
    <property type="evidence" value="ECO:0007669"/>
    <property type="project" value="UniProtKB-SubCell"/>
</dbReference>
<dbReference type="InterPro" id="IPR006084">
    <property type="entry name" value="XPG/Rad2"/>
</dbReference>
<feature type="compositionally biased region" description="Basic and acidic residues" evidence="7">
    <location>
        <begin position="606"/>
        <end position="628"/>
    </location>
</feature>
<organism evidence="10 11">
    <name type="scientific">Leishmania tarentolae</name>
    <name type="common">Sauroleishmania tarentolae</name>
    <dbReference type="NCBI Taxonomy" id="5689"/>
    <lineage>
        <taxon>Eukaryota</taxon>
        <taxon>Discoba</taxon>
        <taxon>Euglenozoa</taxon>
        <taxon>Kinetoplastea</taxon>
        <taxon>Metakinetoplastina</taxon>
        <taxon>Trypanosomatida</taxon>
        <taxon>Trypanosomatidae</taxon>
        <taxon>Leishmaniinae</taxon>
        <taxon>Leishmania</taxon>
        <taxon>lizard Leishmania</taxon>
    </lineage>
</organism>
<dbReference type="GO" id="GO:0006281">
    <property type="term" value="P:DNA repair"/>
    <property type="evidence" value="ECO:0007669"/>
    <property type="project" value="UniProtKB-KW"/>
</dbReference>
<feature type="region of interest" description="Disordered" evidence="7">
    <location>
        <begin position="606"/>
        <end position="649"/>
    </location>
</feature>
<evidence type="ECO:0000259" key="9">
    <source>
        <dbReference type="SMART" id="SM00485"/>
    </source>
</evidence>
<dbReference type="FunFam" id="3.40.50.1010:FF:000093">
    <property type="entry name" value="Exonuclease, putative"/>
    <property type="match status" value="1"/>
</dbReference>
<feature type="compositionally biased region" description="Low complexity" evidence="7">
    <location>
        <begin position="963"/>
        <end position="985"/>
    </location>
</feature>
<sequence>MGIKGLWQALREYVDDGHLSQFRGQRVAVDMYVWLHRCIHRSVRIRTEAVVAFFDAKYSGTTSGTEPDSLDVEYDDVPRASPSPLSLDDVLIIDDQFVTLVVDKVSALQRFGVIPVCVFDGAEMPMKGSTDEERQRRRAEAFQGALVKLERLYCDARRRRGCTAEGLTTATRITLPRDSRPYEEAVQLLEKAVDISTELAHAVIQVLKEERHVECIVAPYEADAQLAYLCREGYVAAAASEDSDLIAYYCPCVISKLDTFSGKCEVLQPPVCAPHFFRRMAATSATASSAAALLPKSATGNRRAVADEAAFGHRRQSVNSAYAHMRASALQSLQPSQKPLSGGVDASSGTNTTSAAVAATASAFTYESFLLGCILSGCDYVPNLRSIGVKKAFKLVARATSLRQCFTTLECEFGFPADELRRYRHRILEAFYCFAHHLVYSPLTQEIVTYHPLPSSDSGVAAVLKTQLVGDVWSAQMAQEVCVQCLKDPCTLQLYRGVYQPCVTQYLQRTRRGQTSLRAYTGFHTMSSNRVVVHLQKQRRDGSTVSQRGLDNADFGAPLKKQCVASGFIGSSAAPPQWSSASQHSAGMALVRSRFFLVRGRTAVRERWSSSETDKEGDADSGGPEEHMGTAGESSLCPAEPMTDTGTGDRNLFASLAHCPSSLASLSSTKAANGSLTDDSANEVAAATSASSCRTTGITAEGGIPKMKDGCHTSDCATFDDATEGLPTSWMDGGGASASAASLLYTTASTLSMRDSESTRDEEFEAEGECGRARAQVVSEELHRVYCSADTPDVGSSTDGIVQGTDETAEAVRAHATSPAPPPLRCDCPFGYWQCNRVHSVFESCFLGRQWSRDEGRPPSPTSWEKPTACAPDSTRDSSMAPPPSSVSPLQRTAMLPTGKVANGYVPRAFRPPRSTATSTAAPLSASGNSLPVPLNDCDMNAKAEDLAIRPPSSKAERLMDYPFTPSHSSTLPSSPADRNPTSTAAPPPLPSHAHSVRMAVFEKMSFKKI</sequence>
<dbReference type="VEuPathDB" id="TriTrypDB:LtaPh_2315600"/>
<dbReference type="InterPro" id="IPR006085">
    <property type="entry name" value="XPG_DNA_repair_N"/>
</dbReference>
<gene>
    <name evidence="10" type="ORF">LtaPh_2315600</name>
</gene>
<dbReference type="FunFam" id="1.10.150.20:FF:000124">
    <property type="entry name" value="Exonuclease, putative"/>
    <property type="match status" value="1"/>
</dbReference>
<evidence type="ECO:0000256" key="4">
    <source>
        <dbReference type="ARBA" id="ARBA00022801"/>
    </source>
</evidence>
<feature type="region of interest" description="Disordered" evidence="7">
    <location>
        <begin position="853"/>
        <end position="932"/>
    </location>
</feature>
<comment type="subcellular location">
    <subcellularLocation>
        <location evidence="1">Nucleus</location>
    </subcellularLocation>
</comment>
<dbReference type="PANTHER" id="PTHR11081:SF65">
    <property type="entry name" value="DNA DAMAGE-INDUCIBLE PROTEIN DIN7-RELATED"/>
    <property type="match status" value="1"/>
</dbReference>
<dbReference type="InterPro" id="IPR036279">
    <property type="entry name" value="5-3_exonuclease_C_sf"/>
</dbReference>
<evidence type="ECO:0000256" key="6">
    <source>
        <dbReference type="ARBA" id="ARBA00023242"/>
    </source>
</evidence>
<evidence type="ECO:0000256" key="5">
    <source>
        <dbReference type="ARBA" id="ARBA00023204"/>
    </source>
</evidence>
<evidence type="ECO:0000256" key="1">
    <source>
        <dbReference type="ARBA" id="ARBA00004123"/>
    </source>
</evidence>
<dbReference type="Pfam" id="PF00867">
    <property type="entry name" value="XPG_I"/>
    <property type="match status" value="1"/>
</dbReference>
<keyword evidence="2" id="KW-0540">Nuclease</keyword>
<keyword evidence="11" id="KW-1185">Reference proteome</keyword>
<dbReference type="SMART" id="SM00485">
    <property type="entry name" value="XPGN"/>
    <property type="match status" value="1"/>
</dbReference>
<dbReference type="EMBL" id="BLBS01000030">
    <property type="protein sequence ID" value="GET88799.1"/>
    <property type="molecule type" value="Genomic_DNA"/>
</dbReference>
<dbReference type="Pfam" id="PF00752">
    <property type="entry name" value="XPG_N"/>
    <property type="match status" value="2"/>
</dbReference>
<dbReference type="SMART" id="SM00484">
    <property type="entry name" value="XPGI"/>
    <property type="match status" value="1"/>
</dbReference>
<feature type="compositionally biased region" description="Low complexity" evidence="7">
    <location>
        <begin position="912"/>
        <end position="927"/>
    </location>
</feature>
<accession>A0A640KMY1</accession>
<dbReference type="InterPro" id="IPR029060">
    <property type="entry name" value="PIN-like_dom_sf"/>
</dbReference>
<dbReference type="Gene3D" id="1.10.150.20">
    <property type="entry name" value="5' to 3' exonuclease, C-terminal subdomain"/>
    <property type="match status" value="1"/>
</dbReference>
<keyword evidence="3" id="KW-0227">DNA damage</keyword>
<feature type="region of interest" description="Disordered" evidence="7">
    <location>
        <begin position="948"/>
        <end position="994"/>
    </location>
</feature>
<dbReference type="SUPFAM" id="SSF88723">
    <property type="entry name" value="PIN domain-like"/>
    <property type="match status" value="1"/>
</dbReference>
<evidence type="ECO:0000259" key="8">
    <source>
        <dbReference type="SMART" id="SM00484"/>
    </source>
</evidence>
<dbReference type="CDD" id="cd09857">
    <property type="entry name" value="PIN_EXO1"/>
    <property type="match status" value="1"/>
</dbReference>
<dbReference type="SUPFAM" id="SSF47807">
    <property type="entry name" value="5' to 3' exonuclease, C-terminal subdomain"/>
    <property type="match status" value="1"/>
</dbReference>
<dbReference type="AlphaFoldDB" id="A0A640KMY1"/>
<dbReference type="Proteomes" id="UP000419144">
    <property type="component" value="Unassembled WGS sequence"/>
</dbReference>
<keyword evidence="4" id="KW-0378">Hydrolase</keyword>
<dbReference type="OrthoDB" id="26491at2759"/>
<evidence type="ECO:0000256" key="7">
    <source>
        <dbReference type="SAM" id="MobiDB-lite"/>
    </source>
</evidence>
<dbReference type="Gene3D" id="3.40.50.1010">
    <property type="entry name" value="5'-nuclease"/>
    <property type="match status" value="1"/>
</dbReference>
<dbReference type="PRINTS" id="PR00853">
    <property type="entry name" value="XPGRADSUPER"/>
</dbReference>
<evidence type="ECO:0000256" key="3">
    <source>
        <dbReference type="ARBA" id="ARBA00022763"/>
    </source>
</evidence>
<comment type="caution">
    <text evidence="10">The sequence shown here is derived from an EMBL/GenBank/DDBJ whole genome shotgun (WGS) entry which is preliminary data.</text>
</comment>
<keyword evidence="5" id="KW-0234">DNA repair</keyword>
<name>A0A640KMY1_LEITA</name>
<dbReference type="InterPro" id="IPR006086">
    <property type="entry name" value="XPG-I_dom"/>
</dbReference>
<protein>
    <submittedName>
        <fullName evidence="10">Uncharacterized protein</fullName>
    </submittedName>
</protein>